<evidence type="ECO:0000313" key="2">
    <source>
        <dbReference type="Proteomes" id="UP000093476"/>
    </source>
</evidence>
<gene>
    <name evidence="1" type="ORF">Ppb6_00104</name>
</gene>
<organism evidence="1 2">
    <name type="scientific">Photorhabdus australis subsp. thailandensis</name>
    <dbReference type="NCBI Taxonomy" id="2805096"/>
    <lineage>
        <taxon>Bacteria</taxon>
        <taxon>Pseudomonadati</taxon>
        <taxon>Pseudomonadota</taxon>
        <taxon>Gammaproteobacteria</taxon>
        <taxon>Enterobacterales</taxon>
        <taxon>Morganellaceae</taxon>
        <taxon>Photorhabdus</taxon>
    </lineage>
</organism>
<comment type="caution">
    <text evidence="1">The sequence shown here is derived from an EMBL/GenBank/DDBJ whole genome shotgun (WGS) entry which is preliminary data.</text>
</comment>
<dbReference type="AlphaFoldDB" id="A0A1C0U9Y2"/>
<keyword evidence="2" id="KW-1185">Reference proteome</keyword>
<proteinExistence type="predicted"/>
<reference evidence="1 2" key="1">
    <citation type="submission" date="2015-12" db="EMBL/GenBank/DDBJ databases">
        <title>Genome comparisons provide insights into the role of secondary metabolites in the pathogenic phase of the Photorhabdus life cycle.</title>
        <authorList>
            <person name="Tobias N.J."/>
            <person name="Mishra B."/>
            <person name="Gupta D.K."/>
            <person name="Thines M."/>
            <person name="Stinear T.P."/>
            <person name="Bode H.B."/>
        </authorList>
    </citation>
    <scope>NUCLEOTIDE SEQUENCE [LARGE SCALE GENOMIC DNA]</scope>
    <source>
        <strain evidence="1 2">PB68.1</strain>
    </source>
</reference>
<dbReference type="SUPFAM" id="SSF160472">
    <property type="entry name" value="NMB0513-like"/>
    <property type="match status" value="1"/>
</dbReference>
<sequence length="120" mass="13933">MKLVPNFEQIVNDSRGLWLSGLFSSIIGWNPGYDLPAYKEMFFITLKILLDKDIIRFCEPTDPLGHDITHWKTDSNTIIRYLRECWPEGISHEDDENLITYFYEVPAILWSDGTGNYLGS</sequence>
<dbReference type="RefSeq" id="WP_065821667.1">
    <property type="nucleotide sequence ID" value="NZ_CAWMQZ010000005.1"/>
</dbReference>
<dbReference type="PATRIC" id="fig|286156.4.peg.138"/>
<dbReference type="EMBL" id="LOMY01000005">
    <property type="protein sequence ID" value="OCQ54740.1"/>
    <property type="molecule type" value="Genomic_DNA"/>
</dbReference>
<dbReference type="Proteomes" id="UP000093476">
    <property type="component" value="Unassembled WGS sequence"/>
</dbReference>
<dbReference type="InterPro" id="IPR023138">
    <property type="entry name" value="NMB0513-like_sf"/>
</dbReference>
<name>A0A1C0U9Y2_9GAMM</name>
<accession>A0A1C0U9Y2</accession>
<evidence type="ECO:0000313" key="1">
    <source>
        <dbReference type="EMBL" id="OCQ54740.1"/>
    </source>
</evidence>
<dbReference type="STRING" id="286156.Ppb6_00104"/>
<protein>
    <submittedName>
        <fullName evidence="1">Uncharacterized protein</fullName>
    </submittedName>
</protein>